<dbReference type="InterPro" id="IPR011989">
    <property type="entry name" value="ARM-like"/>
</dbReference>
<feature type="repeat" description="ARM" evidence="6">
    <location>
        <begin position="804"/>
        <end position="849"/>
    </location>
</feature>
<evidence type="ECO:0000313" key="9">
    <source>
        <dbReference type="RefSeq" id="XP_012945697.1"/>
    </source>
</evidence>
<keyword evidence="8" id="KW-1185">Reference proteome</keyword>
<feature type="compositionally biased region" description="Basic and acidic residues" evidence="7">
    <location>
        <begin position="615"/>
        <end position="630"/>
    </location>
</feature>
<feature type="compositionally biased region" description="Low complexity" evidence="7">
    <location>
        <begin position="54"/>
        <end position="67"/>
    </location>
</feature>
<keyword evidence="3" id="KW-0677">Repeat</keyword>
<feature type="repeat" description="ARM" evidence="6">
    <location>
        <begin position="848"/>
        <end position="891"/>
    </location>
</feature>
<reference evidence="9" key="1">
    <citation type="submission" date="2025-08" db="UniProtKB">
        <authorList>
            <consortium name="RefSeq"/>
        </authorList>
    </citation>
    <scope>IDENTIFICATION</scope>
</reference>
<dbReference type="SMART" id="SM00185">
    <property type="entry name" value="ARM"/>
    <property type="match status" value="6"/>
</dbReference>
<feature type="compositionally biased region" description="Polar residues" evidence="7">
    <location>
        <begin position="34"/>
        <end position="46"/>
    </location>
</feature>
<feature type="compositionally biased region" description="Polar residues" evidence="7">
    <location>
        <begin position="504"/>
        <end position="525"/>
    </location>
</feature>
<evidence type="ECO:0000256" key="2">
    <source>
        <dbReference type="ARBA" id="ARBA00005462"/>
    </source>
</evidence>
<evidence type="ECO:0000256" key="6">
    <source>
        <dbReference type="PROSITE-ProRule" id="PRU00259"/>
    </source>
</evidence>
<feature type="region of interest" description="Disordered" evidence="7">
    <location>
        <begin position="1329"/>
        <end position="1440"/>
    </location>
</feature>
<feature type="compositionally biased region" description="Gly residues" evidence="7">
    <location>
        <begin position="154"/>
        <end position="164"/>
    </location>
</feature>
<dbReference type="InterPro" id="IPR028435">
    <property type="entry name" value="Plakophilin/d_Catenin"/>
</dbReference>
<feature type="compositionally biased region" description="Basic and acidic residues" evidence="7">
    <location>
        <begin position="1332"/>
        <end position="1347"/>
    </location>
</feature>
<feature type="compositionally biased region" description="Polar residues" evidence="7">
    <location>
        <begin position="202"/>
        <end position="213"/>
    </location>
</feature>
<dbReference type="RefSeq" id="XP_012945697.1">
    <property type="nucleotide sequence ID" value="XM_013090243.2"/>
</dbReference>
<evidence type="ECO:0000256" key="4">
    <source>
        <dbReference type="ARBA" id="ARBA00022889"/>
    </source>
</evidence>
<keyword evidence="5" id="KW-0965">Cell junction</keyword>
<feature type="compositionally biased region" description="Basic and acidic residues" evidence="7">
    <location>
        <begin position="1"/>
        <end position="19"/>
    </location>
</feature>
<evidence type="ECO:0000256" key="5">
    <source>
        <dbReference type="ARBA" id="ARBA00022949"/>
    </source>
</evidence>
<name>A0ABM1ADN9_APLCA</name>
<feature type="compositionally biased region" description="Polar residues" evidence="7">
    <location>
        <begin position="1279"/>
        <end position="1298"/>
    </location>
</feature>
<dbReference type="SUPFAM" id="SSF48371">
    <property type="entry name" value="ARM repeat"/>
    <property type="match status" value="1"/>
</dbReference>
<comment type="similarity">
    <text evidence="2">Belongs to the beta-catenin family.</text>
</comment>
<dbReference type="PROSITE" id="PS50176">
    <property type="entry name" value="ARM_REPEAT"/>
    <property type="match status" value="3"/>
</dbReference>
<feature type="compositionally biased region" description="Basic and acidic residues" evidence="7">
    <location>
        <begin position="315"/>
        <end position="327"/>
    </location>
</feature>
<evidence type="ECO:0000256" key="3">
    <source>
        <dbReference type="ARBA" id="ARBA00022737"/>
    </source>
</evidence>
<dbReference type="InterPro" id="IPR000225">
    <property type="entry name" value="Armadillo"/>
</dbReference>
<evidence type="ECO:0000313" key="8">
    <source>
        <dbReference type="Proteomes" id="UP000694888"/>
    </source>
</evidence>
<sequence length="1440" mass="159410">MEDRFEELTRRLQAERETISQHARPTLSPGADSDTASSMASITSTDDSFRYHGNHNYNHPHNNSSSDQPPPPYHHHQQQHSNNNNDDNSFQQPLPGHSPDSSKMSSHLLDSCLRELEDRGTLNSGYIRDSGNMDYMQEDPYSSHRFAPHDPYYSGGGGGGGGYDGNYANNTSFDRQSDHSIHSDRNRPVKNYQDIPNGAPYGSSSNLRQSQSDLMMRASPQPPRSLSPQDYPPPPPPQGSGDVQAGGPHGGAGYGHRESPYHNLPPYQAEGPDNYEEYGDDIGPGPDYYDDDDSRQGHVVGDPRSGDYQHPPSEPPHHFPYDEDLHDGGYGQREGSYAGSRSSFQGPPGGDPHHSGNYADPYPQEVPRYNGGVHYPDDPYGRPQAELDYGYQGDPQYLDQGGGGGGGGGGSLYGDQPSYHDEQPSYHADQPSYHGDQPSYHGDQPSYHGDQPSFHDDQPHSFHDDQRYHPEQVGYGAGTPHQDDFRDDHQNLSLQDPRDDPYNDESTYPKRQNTSFHEPQDSYQGQALPGSDPYGHGGSGGGPPSLQYDPYGEQDRYSDAPRERRSFDQPGGDPYYPEHVPQPNDSFRQGDNYLDDSQRRFEGLPPVRSDPFGDDPFREQSSRDGDRLGPPEDPYYRGGSPAGGPDPAQYEDRAPPYDDRGPPYDDRGPPYDDRGPPYDDRGPPYDDRGPPYDDRDGPDPYSQSAPRYPSDYPQDYPEQDAARRLEQLNLRAAPPLNEGRKTPSVDGRMVAQMSSGMPVRYPDLQEVIDYLGSHDDSIKASAAAHMQHITYMDDAVKAKARSLGGIRPLVRLLTHEKIEVHKNACGALQNLSYGKSNNDNKRAIKNEGGIPELIRVLRKSEQEDVKESVTGVLWNLSSCEDLKQSIIDDGLSVLVNSVILRYSGFSAMGGPSSQLPWTAVCRNTTGVLRNVSSAGFDARKRLRESRGLVNALIYMLKLAADDLGSNDIDNKVVENTVCILRNLSYRIQEVVDPDFYKKRTLPRQQTPQGKGKNAKGGSEAGCFGNKSAKAKNAQTKSGNQINNPPPQLPPSSTEYRSLWGPEIHSLYSTVLKRCTNPITMEAAAGAIQNLTACDWQPAVESRALVRKEKGLPLLVDLLSAESDRVVCATATALRNLAIDEKNKELVGKYAIRQLVSRLPRDLRNNMPDDTICAVVATLYEVVKDNQDFAMALIQEDGLPRLMHINNSEGRYLSRTLKFTQTLLKTLWGYKSLHTEYAKLSYGQSDFTTSKAYPRQDGSRPPDLTRTPTSSSQTTPYNTLSRPMSGQGYDDSTLTPARSQQQQQQRGGYYGNHRGASEAEAYRAMNRSNASLHDSRDHHNYSKDRIQEDVLMNDLGPGYAPLDEPRPHQNKPPVGGVPLFPNLAPADPPHQYGEPQMGGEPVYAQVNKGSRRRPDQYDPSGSPSMHRQNVDGAGGGADSWV</sequence>
<evidence type="ECO:0000256" key="1">
    <source>
        <dbReference type="ARBA" id="ARBA00004282"/>
    </source>
</evidence>
<comment type="subcellular location">
    <subcellularLocation>
        <location evidence="1">Cell junction</location>
    </subcellularLocation>
</comment>
<keyword evidence="4" id="KW-0130">Cell adhesion</keyword>
<dbReference type="InterPro" id="IPR016024">
    <property type="entry name" value="ARM-type_fold"/>
</dbReference>
<feature type="compositionally biased region" description="Basic and acidic residues" evidence="7">
    <location>
        <begin position="175"/>
        <end position="187"/>
    </location>
</feature>
<feature type="compositionally biased region" description="Low complexity" evidence="7">
    <location>
        <begin position="79"/>
        <end position="93"/>
    </location>
</feature>
<feature type="compositionally biased region" description="Gly residues" evidence="7">
    <location>
        <begin position="1431"/>
        <end position="1440"/>
    </location>
</feature>
<feature type="compositionally biased region" description="Gly residues" evidence="7">
    <location>
        <begin position="400"/>
        <end position="412"/>
    </location>
</feature>
<gene>
    <name evidence="9" type="primary">LOC101861336</name>
</gene>
<proteinExistence type="inferred from homology"/>
<feature type="region of interest" description="Disordered" evidence="7">
    <location>
        <begin position="122"/>
        <end position="716"/>
    </location>
</feature>
<feature type="compositionally biased region" description="Basic and acidic residues" evidence="7">
    <location>
        <begin position="453"/>
        <end position="470"/>
    </location>
</feature>
<dbReference type="PANTHER" id="PTHR10372">
    <property type="entry name" value="PLAKOPHILLIN-RELATED"/>
    <property type="match status" value="1"/>
</dbReference>
<dbReference type="Gene3D" id="1.25.10.10">
    <property type="entry name" value="Leucine-rich Repeat Variant"/>
    <property type="match status" value="1"/>
</dbReference>
<feature type="region of interest" description="Disordered" evidence="7">
    <location>
        <begin position="1"/>
        <end position="107"/>
    </location>
</feature>
<feature type="compositionally biased region" description="Basic and acidic residues" evidence="7">
    <location>
        <begin position="553"/>
        <end position="567"/>
    </location>
</feature>
<accession>A0ABM1ADN9</accession>
<feature type="compositionally biased region" description="Low complexity" evidence="7">
    <location>
        <begin position="1264"/>
        <end position="1278"/>
    </location>
</feature>
<feature type="compositionally biased region" description="Basic and acidic residues" evidence="7">
    <location>
        <begin position="481"/>
        <end position="501"/>
    </location>
</feature>
<protein>
    <submittedName>
        <fullName evidence="9">Catenin delta-1</fullName>
    </submittedName>
</protein>
<organism evidence="8 9">
    <name type="scientific">Aplysia californica</name>
    <name type="common">California sea hare</name>
    <dbReference type="NCBI Taxonomy" id="6500"/>
    <lineage>
        <taxon>Eukaryota</taxon>
        <taxon>Metazoa</taxon>
        <taxon>Spiralia</taxon>
        <taxon>Lophotrochozoa</taxon>
        <taxon>Mollusca</taxon>
        <taxon>Gastropoda</taxon>
        <taxon>Heterobranchia</taxon>
        <taxon>Euthyneura</taxon>
        <taxon>Tectipleura</taxon>
        <taxon>Aplysiida</taxon>
        <taxon>Aplysioidea</taxon>
        <taxon>Aplysiidae</taxon>
        <taxon>Aplysia</taxon>
    </lineage>
</organism>
<dbReference type="Pfam" id="PF00514">
    <property type="entry name" value="Arm"/>
    <property type="match status" value="3"/>
</dbReference>
<evidence type="ECO:0000256" key="7">
    <source>
        <dbReference type="SAM" id="MobiDB-lite"/>
    </source>
</evidence>
<feature type="compositionally biased region" description="Pro residues" evidence="7">
    <location>
        <begin position="220"/>
        <end position="238"/>
    </location>
</feature>
<dbReference type="GeneID" id="101861336"/>
<feature type="compositionally biased region" description="Basic and acidic residues" evidence="7">
    <location>
        <begin position="650"/>
        <end position="698"/>
    </location>
</feature>
<feature type="repeat" description="ARM" evidence="6">
    <location>
        <begin position="1109"/>
        <end position="1146"/>
    </location>
</feature>
<feature type="region of interest" description="Disordered" evidence="7">
    <location>
        <begin position="1247"/>
        <end position="1312"/>
    </location>
</feature>
<feature type="compositionally biased region" description="Low complexity" evidence="7">
    <location>
        <begin position="388"/>
        <end position="399"/>
    </location>
</feature>
<feature type="region of interest" description="Disordered" evidence="7">
    <location>
        <begin position="998"/>
        <end position="1053"/>
    </location>
</feature>
<dbReference type="Proteomes" id="UP000694888">
    <property type="component" value="Unplaced"/>
</dbReference>
<dbReference type="PANTHER" id="PTHR10372:SF27">
    <property type="entry name" value="ADHERENS JUNCTION PROTEIN P120"/>
    <property type="match status" value="1"/>
</dbReference>